<gene>
    <name evidence="2" type="ORF">EKG39_12035</name>
</gene>
<reference evidence="2 3" key="1">
    <citation type="submission" date="2018-12" db="EMBL/GenBank/DDBJ databases">
        <authorList>
            <person name="Yu L."/>
        </authorList>
    </citation>
    <scope>NUCLEOTIDE SEQUENCE [LARGE SCALE GENOMIC DNA]</scope>
    <source>
        <strain evidence="2 3">HAW-EB5</strain>
    </source>
</reference>
<dbReference type="AlphaFoldDB" id="A0A3S0KQH1"/>
<dbReference type="Proteomes" id="UP000282060">
    <property type="component" value="Unassembled WGS sequence"/>
</dbReference>
<evidence type="ECO:0000313" key="2">
    <source>
        <dbReference type="EMBL" id="RTR32154.1"/>
    </source>
</evidence>
<proteinExistence type="predicted"/>
<name>A0A3S0KQH1_9GAMM</name>
<comment type="caution">
    <text evidence="2">The sequence shown here is derived from an EMBL/GenBank/DDBJ whole genome shotgun (WGS) entry which is preliminary data.</text>
</comment>
<feature type="signal peptide" evidence="1">
    <location>
        <begin position="1"/>
        <end position="35"/>
    </location>
</feature>
<dbReference type="OrthoDB" id="6990245at2"/>
<evidence type="ECO:0000256" key="1">
    <source>
        <dbReference type="SAM" id="SignalP"/>
    </source>
</evidence>
<keyword evidence="3" id="KW-1185">Reference proteome</keyword>
<protein>
    <submittedName>
        <fullName evidence="2">Uncharacterized protein</fullName>
    </submittedName>
</protein>
<keyword evidence="1" id="KW-0732">Signal</keyword>
<feature type="chain" id="PRO_5018706788" evidence="1">
    <location>
        <begin position="36"/>
        <end position="150"/>
    </location>
</feature>
<evidence type="ECO:0000313" key="3">
    <source>
        <dbReference type="Proteomes" id="UP000282060"/>
    </source>
</evidence>
<dbReference type="EMBL" id="RXNV01000004">
    <property type="protein sequence ID" value="RTR32154.1"/>
    <property type="molecule type" value="Genomic_DNA"/>
</dbReference>
<organism evidence="2 3">
    <name type="scientific">Shewanella atlantica</name>
    <dbReference type="NCBI Taxonomy" id="271099"/>
    <lineage>
        <taxon>Bacteria</taxon>
        <taxon>Pseudomonadati</taxon>
        <taxon>Pseudomonadota</taxon>
        <taxon>Gammaproteobacteria</taxon>
        <taxon>Alteromonadales</taxon>
        <taxon>Shewanellaceae</taxon>
        <taxon>Shewanella</taxon>
    </lineage>
</organism>
<sequence>MQTSASYSQTANKSGVRNGLLLLSLSLMVQLPAVAAPVASEAEIAFNGEVLECASYYQISSDAISNMNAPQMKAVGERLLQSSLDAIALAEKYQSKEQVADTLSSVKEKQLASLPNSKSLGGLMGKYKDRCKSLLAEPQKRLDYWTMATM</sequence>
<accession>A0A3S0KQH1</accession>